<name>A0A8J3C382_9ACTN</name>
<feature type="domain" description="Endonuclease/exonuclease/phosphatase" evidence="2">
    <location>
        <begin position="110"/>
        <end position="318"/>
    </location>
</feature>
<dbReference type="Gene3D" id="3.60.10.10">
    <property type="entry name" value="Endonuclease/exonuclease/phosphatase"/>
    <property type="match status" value="1"/>
</dbReference>
<keyword evidence="1" id="KW-0472">Membrane</keyword>
<evidence type="ECO:0000313" key="3">
    <source>
        <dbReference type="EMBL" id="GGL11052.1"/>
    </source>
</evidence>
<keyword evidence="3" id="KW-0540">Nuclease</keyword>
<gene>
    <name evidence="3" type="ORF">GCM10012284_52210</name>
</gene>
<evidence type="ECO:0000313" key="4">
    <source>
        <dbReference type="Proteomes" id="UP000656042"/>
    </source>
</evidence>
<sequence>MTITSAPAPTRPARRAVGTAAVWLLVLPSLVWAAIRLAGVERGPVVQVLAFTPYAAAAAWLPVLVALLVRRWATAAVGLVVAATLAACVLPRAVADGDRGPQAGVPLHVMTANMLAGGADAATIVRLIRQHDVAVLALQEYTPQARARLSAAGLDALLPYGSQAPEVGTTGSALYSRFPVSAPGSHRGGGGFLQAYATVRPPGTAPLAVESAHPVAPYAVGVLADWRADLSSEPRADPDGPARILLGDFNSTVDHAPLRALISHGYRDAADAVGQGLAGTWGPYGGHPIPPVTIDHILVDRRIGVRDLRVHGLPGSDHRAVLASLVLPRA</sequence>
<feature type="transmembrane region" description="Helical" evidence="1">
    <location>
        <begin position="76"/>
        <end position="94"/>
    </location>
</feature>
<keyword evidence="4" id="KW-1185">Reference proteome</keyword>
<feature type="transmembrane region" description="Helical" evidence="1">
    <location>
        <begin position="49"/>
        <end position="69"/>
    </location>
</feature>
<keyword evidence="3" id="KW-0255">Endonuclease</keyword>
<keyword evidence="1" id="KW-0812">Transmembrane</keyword>
<comment type="caution">
    <text evidence="3">The sequence shown here is derived from an EMBL/GenBank/DDBJ whole genome shotgun (WGS) entry which is preliminary data.</text>
</comment>
<dbReference type="InterPro" id="IPR005135">
    <property type="entry name" value="Endo/exonuclease/phosphatase"/>
</dbReference>
<organism evidence="3 4">
    <name type="scientific">Mangrovihabitans endophyticus</name>
    <dbReference type="NCBI Taxonomy" id="1751298"/>
    <lineage>
        <taxon>Bacteria</taxon>
        <taxon>Bacillati</taxon>
        <taxon>Actinomycetota</taxon>
        <taxon>Actinomycetes</taxon>
        <taxon>Micromonosporales</taxon>
        <taxon>Micromonosporaceae</taxon>
        <taxon>Mangrovihabitans</taxon>
    </lineage>
</organism>
<dbReference type="InterPro" id="IPR036691">
    <property type="entry name" value="Endo/exonu/phosph_ase_sf"/>
</dbReference>
<dbReference type="EMBL" id="BMMX01000035">
    <property type="protein sequence ID" value="GGL11052.1"/>
    <property type="molecule type" value="Genomic_DNA"/>
</dbReference>
<keyword evidence="3" id="KW-0378">Hydrolase</keyword>
<proteinExistence type="predicted"/>
<dbReference type="AlphaFoldDB" id="A0A8J3C382"/>
<accession>A0A8J3C382</accession>
<dbReference type="GO" id="GO:0004519">
    <property type="term" value="F:endonuclease activity"/>
    <property type="evidence" value="ECO:0007669"/>
    <property type="project" value="UniProtKB-KW"/>
</dbReference>
<evidence type="ECO:0000259" key="2">
    <source>
        <dbReference type="Pfam" id="PF03372"/>
    </source>
</evidence>
<dbReference type="RefSeq" id="WP_189081961.1">
    <property type="nucleotide sequence ID" value="NZ_BMMX01000035.1"/>
</dbReference>
<evidence type="ECO:0000256" key="1">
    <source>
        <dbReference type="SAM" id="Phobius"/>
    </source>
</evidence>
<keyword evidence="1" id="KW-1133">Transmembrane helix</keyword>
<dbReference type="Pfam" id="PF03372">
    <property type="entry name" value="Exo_endo_phos"/>
    <property type="match status" value="1"/>
</dbReference>
<protein>
    <submittedName>
        <fullName evidence="3">Endonuclease</fullName>
    </submittedName>
</protein>
<dbReference type="SUPFAM" id="SSF56219">
    <property type="entry name" value="DNase I-like"/>
    <property type="match status" value="1"/>
</dbReference>
<dbReference type="Proteomes" id="UP000656042">
    <property type="component" value="Unassembled WGS sequence"/>
</dbReference>
<reference evidence="3" key="1">
    <citation type="journal article" date="2014" name="Int. J. Syst. Evol. Microbiol.">
        <title>Complete genome sequence of Corynebacterium casei LMG S-19264T (=DSM 44701T), isolated from a smear-ripened cheese.</title>
        <authorList>
            <consortium name="US DOE Joint Genome Institute (JGI-PGF)"/>
            <person name="Walter F."/>
            <person name="Albersmeier A."/>
            <person name="Kalinowski J."/>
            <person name="Ruckert C."/>
        </authorList>
    </citation>
    <scope>NUCLEOTIDE SEQUENCE</scope>
    <source>
        <strain evidence="3">CGMCC 4.7299</strain>
    </source>
</reference>
<reference evidence="3" key="2">
    <citation type="submission" date="2020-09" db="EMBL/GenBank/DDBJ databases">
        <authorList>
            <person name="Sun Q."/>
            <person name="Zhou Y."/>
        </authorList>
    </citation>
    <scope>NUCLEOTIDE SEQUENCE</scope>
    <source>
        <strain evidence="3">CGMCC 4.7299</strain>
    </source>
</reference>